<evidence type="ECO:0000313" key="3">
    <source>
        <dbReference type="Proteomes" id="UP000324611"/>
    </source>
</evidence>
<dbReference type="Pfam" id="PF24722">
    <property type="entry name" value="DUF7674"/>
    <property type="match status" value="1"/>
</dbReference>
<accession>A0A5B2W137</accession>
<proteinExistence type="predicted"/>
<organism evidence="2 3">
    <name type="scientific">Chitinophaga agrisoli</name>
    <dbReference type="NCBI Taxonomy" id="2607653"/>
    <lineage>
        <taxon>Bacteria</taxon>
        <taxon>Pseudomonadati</taxon>
        <taxon>Bacteroidota</taxon>
        <taxon>Chitinophagia</taxon>
        <taxon>Chitinophagales</taxon>
        <taxon>Chitinophagaceae</taxon>
        <taxon>Chitinophaga</taxon>
    </lineage>
</organism>
<reference evidence="2 3" key="1">
    <citation type="submission" date="2019-09" db="EMBL/GenBank/DDBJ databases">
        <title>Chitinophaga ginsengihumi sp. nov., isolated from soil of ginseng rhizosphere.</title>
        <authorList>
            <person name="Lee J."/>
        </authorList>
    </citation>
    <scope>NUCLEOTIDE SEQUENCE [LARGE SCALE GENOMIC DNA]</scope>
    <source>
        <strain evidence="2 3">BN140078</strain>
    </source>
</reference>
<keyword evidence="3" id="KW-1185">Reference proteome</keyword>
<protein>
    <recommendedName>
        <fullName evidence="1">DUF7674 domain-containing protein</fullName>
    </recommendedName>
</protein>
<dbReference type="EMBL" id="VUOC01000001">
    <property type="protein sequence ID" value="KAA2245085.1"/>
    <property type="molecule type" value="Genomic_DNA"/>
</dbReference>
<dbReference type="AlphaFoldDB" id="A0A5B2W137"/>
<sequence>MINQYEVPALIEDAVPALRKPLHQFPAVFHIYETVACLSHYTCQQLQEHHYSMAAPCLRVAGRLYERGNQIVKNAIANHFLPALCHIPVNDAITRIKIYSLIPSSLYGLFIQQQLGDHPYPFNEQ</sequence>
<evidence type="ECO:0000313" key="2">
    <source>
        <dbReference type="EMBL" id="KAA2245085.1"/>
    </source>
</evidence>
<gene>
    <name evidence="2" type="ORF">F0L74_03745</name>
</gene>
<name>A0A5B2W137_9BACT</name>
<evidence type="ECO:0000259" key="1">
    <source>
        <dbReference type="Pfam" id="PF24722"/>
    </source>
</evidence>
<dbReference type="Proteomes" id="UP000324611">
    <property type="component" value="Unassembled WGS sequence"/>
</dbReference>
<dbReference type="RefSeq" id="WP_149836481.1">
    <property type="nucleotide sequence ID" value="NZ_VUOC01000001.1"/>
</dbReference>
<comment type="caution">
    <text evidence="2">The sequence shown here is derived from an EMBL/GenBank/DDBJ whole genome shotgun (WGS) entry which is preliminary data.</text>
</comment>
<reference evidence="2 3" key="2">
    <citation type="submission" date="2019-09" db="EMBL/GenBank/DDBJ databases">
        <authorList>
            <person name="Jin C."/>
        </authorList>
    </citation>
    <scope>NUCLEOTIDE SEQUENCE [LARGE SCALE GENOMIC DNA]</scope>
    <source>
        <strain evidence="2 3">BN140078</strain>
    </source>
</reference>
<dbReference type="InterPro" id="IPR056091">
    <property type="entry name" value="DUF7674"/>
</dbReference>
<feature type="domain" description="DUF7674" evidence="1">
    <location>
        <begin position="9"/>
        <end position="114"/>
    </location>
</feature>